<keyword evidence="2" id="KW-1185">Reference proteome</keyword>
<accession>A0ACC2VWE3</accession>
<dbReference type="Proteomes" id="UP001241377">
    <property type="component" value="Unassembled WGS sequence"/>
</dbReference>
<name>A0ACC2VWE3_9TREE</name>
<evidence type="ECO:0000313" key="1">
    <source>
        <dbReference type="EMBL" id="KAJ9102941.1"/>
    </source>
</evidence>
<organism evidence="1 2">
    <name type="scientific">Naganishia cerealis</name>
    <dbReference type="NCBI Taxonomy" id="610337"/>
    <lineage>
        <taxon>Eukaryota</taxon>
        <taxon>Fungi</taxon>
        <taxon>Dikarya</taxon>
        <taxon>Basidiomycota</taxon>
        <taxon>Agaricomycotina</taxon>
        <taxon>Tremellomycetes</taxon>
        <taxon>Filobasidiales</taxon>
        <taxon>Filobasidiaceae</taxon>
        <taxon>Naganishia</taxon>
    </lineage>
</organism>
<dbReference type="EMBL" id="JASBWR010000048">
    <property type="protein sequence ID" value="KAJ9102941.1"/>
    <property type="molecule type" value="Genomic_DNA"/>
</dbReference>
<gene>
    <name evidence="1" type="ORF">QFC19_004497</name>
</gene>
<comment type="caution">
    <text evidence="1">The sequence shown here is derived from an EMBL/GenBank/DDBJ whole genome shotgun (WGS) entry which is preliminary data.</text>
</comment>
<proteinExistence type="predicted"/>
<reference evidence="1" key="1">
    <citation type="submission" date="2023-04" db="EMBL/GenBank/DDBJ databases">
        <title>Draft Genome sequencing of Naganishia species isolated from polar environments using Oxford Nanopore Technology.</title>
        <authorList>
            <person name="Leo P."/>
            <person name="Venkateswaran K."/>
        </authorList>
    </citation>
    <scope>NUCLEOTIDE SEQUENCE</scope>
    <source>
        <strain evidence="1">MNA-CCFEE 5261</strain>
    </source>
</reference>
<sequence>MSSPLANPAVTNLLFSLGAMQVAKRLPLQDEDFIMKLRIGYVSAQVLSLAIYFFIMQKIKKKNDLTTLKYVQPASPMSQEQGGLVTTTVKDYDLAETGKLMRGLFIGIAFMGFLHVYMGYTQPLFIQAIMTIKGVFESKPAMLHLFNKKPEGDLSRPFKTGGGLLESLSKNRIAPKRMLDASLTEYLNAAGNATGGVQTDAASIKEAEKPATKKDL</sequence>
<protein>
    <submittedName>
        <fullName evidence="1">Uncharacterized protein</fullName>
    </submittedName>
</protein>
<evidence type="ECO:0000313" key="2">
    <source>
        <dbReference type="Proteomes" id="UP001241377"/>
    </source>
</evidence>